<dbReference type="PROSITE" id="PS51746">
    <property type="entry name" value="PPM_2"/>
    <property type="match status" value="1"/>
</dbReference>
<dbReference type="SMART" id="SM00332">
    <property type="entry name" value="PP2Cc"/>
    <property type="match status" value="1"/>
</dbReference>
<evidence type="ECO:0000259" key="1">
    <source>
        <dbReference type="PROSITE" id="PS51746"/>
    </source>
</evidence>
<reference evidence="2 3" key="1">
    <citation type="submission" date="2019-06" db="EMBL/GenBank/DDBJ databases">
        <title>Persicimonas caeni gen. nov., sp. nov., a predatory bacterium isolated from solar saltern.</title>
        <authorList>
            <person name="Wang S."/>
        </authorList>
    </citation>
    <scope>NUCLEOTIDE SEQUENCE [LARGE SCALE GENOMIC DNA]</scope>
    <source>
        <strain evidence="2 3">YN101</strain>
    </source>
</reference>
<dbReference type="SMART" id="SM00331">
    <property type="entry name" value="PP2C_SIG"/>
    <property type="match status" value="1"/>
</dbReference>
<dbReference type="OrthoDB" id="9801841at2"/>
<dbReference type="Pfam" id="PF13672">
    <property type="entry name" value="PP2C_2"/>
    <property type="match status" value="1"/>
</dbReference>
<dbReference type="Gene3D" id="3.60.40.10">
    <property type="entry name" value="PPM-type phosphatase domain"/>
    <property type="match status" value="1"/>
</dbReference>
<protein>
    <submittedName>
        <fullName evidence="2">Serine/threonine-protein phosphatase</fullName>
    </submittedName>
</protein>
<dbReference type="GO" id="GO:0004722">
    <property type="term" value="F:protein serine/threonine phosphatase activity"/>
    <property type="evidence" value="ECO:0007669"/>
    <property type="project" value="InterPro"/>
</dbReference>
<dbReference type="AlphaFoldDB" id="A0A4Y6PUS4"/>
<evidence type="ECO:0000313" key="2">
    <source>
        <dbReference type="EMBL" id="QDG51505.1"/>
    </source>
</evidence>
<dbReference type="SUPFAM" id="SSF81606">
    <property type="entry name" value="PP2C-like"/>
    <property type="match status" value="1"/>
</dbReference>
<dbReference type="PANTHER" id="PTHR47992">
    <property type="entry name" value="PROTEIN PHOSPHATASE"/>
    <property type="match status" value="1"/>
</dbReference>
<accession>A0A4Y6PUS4</accession>
<keyword evidence="3" id="KW-1185">Reference proteome</keyword>
<feature type="domain" description="PPM-type phosphatase" evidence="1">
    <location>
        <begin position="178"/>
        <end position="451"/>
    </location>
</feature>
<dbReference type="EMBL" id="CP041186">
    <property type="protein sequence ID" value="QDG51505.1"/>
    <property type="molecule type" value="Genomic_DNA"/>
</dbReference>
<proteinExistence type="predicted"/>
<dbReference type="InterPro" id="IPR036457">
    <property type="entry name" value="PPM-type-like_dom_sf"/>
</dbReference>
<name>A0A4Y6PUS4_PERCE</name>
<gene>
    <name evidence="2" type="ORF">FIV42_12340</name>
</gene>
<dbReference type="InterPro" id="IPR001932">
    <property type="entry name" value="PPM-type_phosphatase-like_dom"/>
</dbReference>
<accession>A0A5B8Y9G9</accession>
<dbReference type="CDD" id="cd00143">
    <property type="entry name" value="PP2Cc"/>
    <property type="match status" value="1"/>
</dbReference>
<organism evidence="2 3">
    <name type="scientific">Persicimonas caeni</name>
    <dbReference type="NCBI Taxonomy" id="2292766"/>
    <lineage>
        <taxon>Bacteria</taxon>
        <taxon>Deltaproteobacteria</taxon>
        <taxon>Bradymonadales</taxon>
        <taxon>Bradymonadaceae</taxon>
        <taxon>Persicimonas</taxon>
    </lineage>
</organism>
<sequence length="452" mass="48899">MSQAVDDIRAYLDTPSDAARPFDDASWRRLDTDRAVAGLIRLVATIDRIHQAGVVLHGIRRDDLYLDAEAARLYLTAAPRVRPAGRLEPEAVWRDARLIGELAYENFMDEDYPGGHQMAALLQERSAMAETGLLQPGLTQVVAVCVSPYGELALLDMQDLAVALEQLRLELDRPLVFRVGSNSTVGNYIFRRNNQDSCGHLVMQSITGSAKRSVGFFCVADGIGGIQDGERASKLAVEESCIAFGRALSHYGATALSQKPSAFARAIAKVTSQRLALEGEFDAAKNRGGTTFTGLVIAGDRVGLGHVGDSRALLVRDGELIQLSYDHTLANIMKHLGEEADSDAQAEMSQRTISRFLSTGIELEAARIDGFGPDAHSLADDGDLDTVGFRAQPGDLFVLTSDGVHDEVPRERLQQLVALHRNNPQALSDALVEHALAHVGRDNATALVVLVE</sequence>
<dbReference type="RefSeq" id="WP_141197985.1">
    <property type="nucleotide sequence ID" value="NZ_CP041186.1"/>
</dbReference>
<dbReference type="Proteomes" id="UP000315995">
    <property type="component" value="Chromosome"/>
</dbReference>
<evidence type="ECO:0000313" key="3">
    <source>
        <dbReference type="Proteomes" id="UP000315995"/>
    </source>
</evidence>
<dbReference type="InterPro" id="IPR015655">
    <property type="entry name" value="PP2C"/>
</dbReference>